<dbReference type="GeneID" id="78453508"/>
<gene>
    <name evidence="1" type="ORF">NCTC12112_02221</name>
</gene>
<reference evidence="1 2" key="1">
    <citation type="submission" date="2018-06" db="EMBL/GenBank/DDBJ databases">
        <authorList>
            <consortium name="Pathogen Informatics"/>
            <person name="Doyle S."/>
        </authorList>
    </citation>
    <scope>NUCLEOTIDE SEQUENCE [LARGE SCALE GENOMIC DNA]</scope>
    <source>
        <strain evidence="1 2">NCTC12112</strain>
    </source>
</reference>
<protein>
    <submittedName>
        <fullName evidence="1">Uncharacterized protein</fullName>
    </submittedName>
</protein>
<dbReference type="RefSeq" id="WP_005981508.1">
    <property type="nucleotide sequence ID" value="NZ_BAABXY010000001.1"/>
</dbReference>
<name>A0AAX1TT98_9FUSO</name>
<organism evidence="1 2">
    <name type="scientific">Fusobacterium ulcerans</name>
    <dbReference type="NCBI Taxonomy" id="861"/>
    <lineage>
        <taxon>Bacteria</taxon>
        <taxon>Fusobacteriati</taxon>
        <taxon>Fusobacteriota</taxon>
        <taxon>Fusobacteriia</taxon>
        <taxon>Fusobacteriales</taxon>
        <taxon>Fusobacteriaceae</taxon>
        <taxon>Fusobacterium</taxon>
    </lineage>
</organism>
<evidence type="ECO:0000313" key="2">
    <source>
        <dbReference type="Proteomes" id="UP000249008"/>
    </source>
</evidence>
<proteinExistence type="predicted"/>
<accession>A0AAX1TT98</accession>
<sequence>MNNYKINIINEIYFTKFFMIVKAETKEQAIEKAMVRYRMRIVKKLGHSEPRINIQDNIIIEKIN</sequence>
<dbReference type="Proteomes" id="UP000249008">
    <property type="component" value="Chromosome 1"/>
</dbReference>
<evidence type="ECO:0000313" key="1">
    <source>
        <dbReference type="EMBL" id="SQJ08322.1"/>
    </source>
</evidence>
<dbReference type="EMBL" id="LS483487">
    <property type="protein sequence ID" value="SQJ08322.1"/>
    <property type="molecule type" value="Genomic_DNA"/>
</dbReference>
<dbReference type="KEGG" id="ful:C4N20_01720"/>
<dbReference type="AlphaFoldDB" id="A0AAX1TT98"/>